<dbReference type="InterPro" id="IPR036005">
    <property type="entry name" value="Creatinase/aminopeptidase-like"/>
</dbReference>
<dbReference type="InterPro" id="IPR048819">
    <property type="entry name" value="PepQ_N"/>
</dbReference>
<dbReference type="HAMAP" id="MF_01279">
    <property type="entry name" value="X_Pro_dipeptid"/>
    <property type="match status" value="1"/>
</dbReference>
<evidence type="ECO:0000313" key="10">
    <source>
        <dbReference type="EMBL" id="TKB46419.1"/>
    </source>
</evidence>
<comment type="cofactor">
    <cofactor evidence="7">
        <name>Mn(2+)</name>
        <dbReference type="ChEBI" id="CHEBI:29035"/>
    </cofactor>
    <text evidence="7">Binds 2 manganese ions per subunit.</text>
</comment>
<evidence type="ECO:0000313" key="11">
    <source>
        <dbReference type="Proteomes" id="UP000307999"/>
    </source>
</evidence>
<sequence>MSSFSDLYPQHIAELQKRTATILARQGASSLVIHSGHAGRIFLDDMNYPFKCNPHFKHWLPVTETPHCWLIVNGEDKPTLVFYQPLDFWHKVTPLAQDFWNDSFNIKVISKPDQVKALLPTDLSSSVYIGAHQDMAKEYGFSQVNTQPVLDYLHYHRAYKTDYELACMRESNKLAVLGHMAARDCFFDKGSEFDIQLAYLKATGHGENDVPYGNIIALNENAAILHYTVLEKQAPQQHHSFLIDAGASFHGYAADITRTYAFAENRFAELISAMNRLQLQLVDGLVPGTSYVDLHIENHRLLAQLLVDFNFINLSAEQVFEQGITRYFFPHGLGHHLGLQVHDMGGFMKDDTGATVAAPEQHPFLRTTRGIEGKQVFTIEPGLYFIDEFLTNLSNSEFNNAVNWALIEEMKKFGGIRIEDNIIVHDDRLENMTRDLGLA</sequence>
<dbReference type="Pfam" id="PF00557">
    <property type="entry name" value="Peptidase_M24"/>
    <property type="match status" value="1"/>
</dbReference>
<dbReference type="PROSITE" id="PS00491">
    <property type="entry name" value="PROLINE_PEPTIDASE"/>
    <property type="match status" value="1"/>
</dbReference>
<dbReference type="AlphaFoldDB" id="A0A4V5NUH4"/>
<evidence type="ECO:0000259" key="8">
    <source>
        <dbReference type="Pfam" id="PF00557"/>
    </source>
</evidence>
<dbReference type="PANTHER" id="PTHR43226">
    <property type="entry name" value="XAA-PRO AMINOPEPTIDASE 3"/>
    <property type="match status" value="1"/>
</dbReference>
<feature type="binding site" evidence="7">
    <location>
        <position position="244"/>
    </location>
    <ligand>
        <name>Mn(2+)</name>
        <dbReference type="ChEBI" id="CHEBI:29035"/>
        <label>2</label>
    </ligand>
</feature>
<dbReference type="SUPFAM" id="SSF55920">
    <property type="entry name" value="Creatinase/aminopeptidase"/>
    <property type="match status" value="1"/>
</dbReference>
<dbReference type="GO" id="GO:0008235">
    <property type="term" value="F:metalloexopeptidase activity"/>
    <property type="evidence" value="ECO:0007669"/>
    <property type="project" value="UniProtKB-UniRule"/>
</dbReference>
<feature type="domain" description="Peptidase M24" evidence="8">
    <location>
        <begin position="166"/>
        <end position="425"/>
    </location>
</feature>
<feature type="binding site" evidence="7">
    <location>
        <position position="380"/>
    </location>
    <ligand>
        <name>Mn(2+)</name>
        <dbReference type="ChEBI" id="CHEBI:29035"/>
        <label>1</label>
    </ligand>
</feature>
<dbReference type="Gene3D" id="3.90.230.10">
    <property type="entry name" value="Creatinase/methionine aminopeptidase superfamily"/>
    <property type="match status" value="1"/>
</dbReference>
<evidence type="ECO:0000259" key="9">
    <source>
        <dbReference type="Pfam" id="PF21216"/>
    </source>
</evidence>
<gene>
    <name evidence="7 10" type="primary">pepQ</name>
    <name evidence="10" type="ORF">E8M12_05020</name>
</gene>
<dbReference type="Proteomes" id="UP000307999">
    <property type="component" value="Unassembled WGS sequence"/>
</dbReference>
<dbReference type="Gene3D" id="3.40.350.10">
    <property type="entry name" value="Creatinase/prolidase N-terminal domain"/>
    <property type="match status" value="1"/>
</dbReference>
<evidence type="ECO:0000256" key="4">
    <source>
        <dbReference type="ARBA" id="ARBA00022997"/>
    </source>
</evidence>
<name>A0A4V5NUH4_9GAMM</name>
<feature type="binding site" evidence="7">
    <location>
        <position position="419"/>
    </location>
    <ligand>
        <name>Mn(2+)</name>
        <dbReference type="ChEBI" id="CHEBI:29035"/>
        <label>1</label>
    </ligand>
</feature>
<keyword evidence="5 7" id="KW-0482">Metalloprotease</keyword>
<organism evidence="10 11">
    <name type="scientific">Thalassotalea mangrovi</name>
    <dbReference type="NCBI Taxonomy" id="2572245"/>
    <lineage>
        <taxon>Bacteria</taxon>
        <taxon>Pseudomonadati</taxon>
        <taxon>Pseudomonadota</taxon>
        <taxon>Gammaproteobacteria</taxon>
        <taxon>Alteromonadales</taxon>
        <taxon>Colwelliaceae</taxon>
        <taxon>Thalassotalea</taxon>
    </lineage>
</organism>
<evidence type="ECO:0000256" key="1">
    <source>
        <dbReference type="ARBA" id="ARBA00022670"/>
    </source>
</evidence>
<keyword evidence="3 7" id="KW-0378">Hydrolase</keyword>
<dbReference type="EMBL" id="SWDB01000009">
    <property type="protein sequence ID" value="TKB46419.1"/>
    <property type="molecule type" value="Genomic_DNA"/>
</dbReference>
<evidence type="ECO:0000256" key="7">
    <source>
        <dbReference type="HAMAP-Rule" id="MF_01279"/>
    </source>
</evidence>
<feature type="domain" description="Xaa-Pro dipeptidase N-terminal" evidence="9">
    <location>
        <begin position="7"/>
        <end position="155"/>
    </location>
</feature>
<feature type="binding site" evidence="7">
    <location>
        <position position="255"/>
    </location>
    <ligand>
        <name>Mn(2+)</name>
        <dbReference type="ChEBI" id="CHEBI:29035"/>
        <label>2</label>
    </ligand>
</feature>
<dbReference type="RefSeq" id="WP_136734992.1">
    <property type="nucleotide sequence ID" value="NZ_SWDB01000009.1"/>
</dbReference>
<protein>
    <recommendedName>
        <fullName evidence="7">Xaa-Pro dipeptidase</fullName>
        <shortName evidence="7">X-Pro dipeptidase</shortName>
        <ecNumber evidence="7">3.4.13.9</ecNumber>
    </recommendedName>
    <alternativeName>
        <fullName evidence="7">Imidodipeptidase</fullName>
    </alternativeName>
    <alternativeName>
        <fullName evidence="7">Proline dipeptidase</fullName>
        <shortName evidence="7">Prolidase</shortName>
    </alternativeName>
</protein>
<reference evidence="10 11" key="1">
    <citation type="submission" date="2019-04" db="EMBL/GenBank/DDBJ databases">
        <title>Thalassotalea guangxiensis sp. nov., isolated from sediment of the coastal wetland.</title>
        <authorList>
            <person name="Zheng S."/>
            <person name="Zhang D."/>
        </authorList>
    </citation>
    <scope>NUCLEOTIDE SEQUENCE [LARGE SCALE GENOMIC DNA]</scope>
    <source>
        <strain evidence="10 11">ZS-4</strain>
    </source>
</reference>
<comment type="similarity">
    <text evidence="7">Belongs to the peptidase M24B family. Bacterial-type prolidase subfamily.</text>
</comment>
<dbReference type="GO" id="GO:0102009">
    <property type="term" value="F:proline dipeptidase activity"/>
    <property type="evidence" value="ECO:0007669"/>
    <property type="project" value="UniProtKB-EC"/>
</dbReference>
<dbReference type="EC" id="3.4.13.9" evidence="7"/>
<comment type="caution">
    <text evidence="10">The sequence shown here is derived from an EMBL/GenBank/DDBJ whole genome shotgun (WGS) entry which is preliminary data.</text>
</comment>
<dbReference type="InterPro" id="IPR001131">
    <property type="entry name" value="Peptidase_M24B_aminopep-P_CS"/>
</dbReference>
<keyword evidence="4 7" id="KW-0224">Dipeptidase</keyword>
<dbReference type="GO" id="GO:0005829">
    <property type="term" value="C:cytosol"/>
    <property type="evidence" value="ECO:0007669"/>
    <property type="project" value="TreeGrafter"/>
</dbReference>
<feature type="binding site" evidence="7">
    <location>
        <position position="335"/>
    </location>
    <ligand>
        <name>Mn(2+)</name>
        <dbReference type="ChEBI" id="CHEBI:29035"/>
        <label>1</label>
    </ligand>
</feature>
<feature type="binding site" evidence="7">
    <location>
        <position position="419"/>
    </location>
    <ligand>
        <name>Mn(2+)</name>
        <dbReference type="ChEBI" id="CHEBI:29035"/>
        <label>2</label>
    </ligand>
</feature>
<proteinExistence type="inferred from homology"/>
<dbReference type="InterPro" id="IPR029149">
    <property type="entry name" value="Creatin/AminoP/Spt16_N"/>
</dbReference>
<dbReference type="InterPro" id="IPR000994">
    <property type="entry name" value="Pept_M24"/>
</dbReference>
<dbReference type="InterPro" id="IPR052433">
    <property type="entry name" value="X-Pro_dipept-like"/>
</dbReference>
<dbReference type="GO" id="GO:0006508">
    <property type="term" value="P:proteolysis"/>
    <property type="evidence" value="ECO:0007669"/>
    <property type="project" value="UniProtKB-KW"/>
</dbReference>
<evidence type="ECO:0000256" key="2">
    <source>
        <dbReference type="ARBA" id="ARBA00022723"/>
    </source>
</evidence>
<comment type="function">
    <text evidence="7">Splits dipeptides with a prolyl residue in the C-terminal position.</text>
</comment>
<keyword evidence="11" id="KW-1185">Reference proteome</keyword>
<dbReference type="PANTHER" id="PTHR43226:SF8">
    <property type="entry name" value="XAA-PRO DIPEPTIDASE"/>
    <property type="match status" value="1"/>
</dbReference>
<dbReference type="InterPro" id="IPR022846">
    <property type="entry name" value="X_Pro_dipept"/>
</dbReference>
<accession>A0A4V5NUH4</accession>
<feature type="binding site" evidence="7">
    <location>
        <position position="255"/>
    </location>
    <ligand>
        <name>Mn(2+)</name>
        <dbReference type="ChEBI" id="CHEBI:29035"/>
        <label>1</label>
    </ligand>
</feature>
<comment type="catalytic activity">
    <reaction evidence="7">
        <text>Xaa-L-Pro dipeptide + H2O = an L-alpha-amino acid + L-proline</text>
        <dbReference type="Rhea" id="RHEA:76407"/>
        <dbReference type="ChEBI" id="CHEBI:15377"/>
        <dbReference type="ChEBI" id="CHEBI:59869"/>
        <dbReference type="ChEBI" id="CHEBI:60039"/>
        <dbReference type="ChEBI" id="CHEBI:195196"/>
        <dbReference type="EC" id="3.4.13.9"/>
    </reaction>
</comment>
<dbReference type="NCBIfam" id="NF010133">
    <property type="entry name" value="PRK13607.1"/>
    <property type="match status" value="1"/>
</dbReference>
<dbReference type="GO" id="GO:0004177">
    <property type="term" value="F:aminopeptidase activity"/>
    <property type="evidence" value="ECO:0007669"/>
    <property type="project" value="TreeGrafter"/>
</dbReference>
<dbReference type="GO" id="GO:0046872">
    <property type="term" value="F:metal ion binding"/>
    <property type="evidence" value="ECO:0007669"/>
    <property type="project" value="UniProtKB-KW"/>
</dbReference>
<dbReference type="OrthoDB" id="9806388at2"/>
<evidence type="ECO:0000256" key="5">
    <source>
        <dbReference type="ARBA" id="ARBA00023049"/>
    </source>
</evidence>
<dbReference type="GO" id="GO:0016795">
    <property type="term" value="F:phosphoric triester hydrolase activity"/>
    <property type="evidence" value="ECO:0007669"/>
    <property type="project" value="InterPro"/>
</dbReference>
<dbReference type="Pfam" id="PF21216">
    <property type="entry name" value="PepQ_N"/>
    <property type="match status" value="1"/>
</dbReference>
<keyword evidence="2 7" id="KW-0479">Metal-binding</keyword>
<keyword evidence="6 7" id="KW-0464">Manganese</keyword>
<keyword evidence="1 7" id="KW-0645">Protease</keyword>
<evidence type="ECO:0000256" key="3">
    <source>
        <dbReference type="ARBA" id="ARBA00022801"/>
    </source>
</evidence>
<evidence type="ECO:0000256" key="6">
    <source>
        <dbReference type="ARBA" id="ARBA00023211"/>
    </source>
</evidence>